<dbReference type="InterPro" id="IPR041304">
    <property type="entry name" value="AbiTii"/>
</dbReference>
<reference evidence="2 3" key="1">
    <citation type="submission" date="2020-08" db="EMBL/GenBank/DDBJ databases">
        <title>Sequencing the genomes of 1000 actinobacteria strains.</title>
        <authorList>
            <person name="Klenk H.-P."/>
        </authorList>
    </citation>
    <scope>NUCLEOTIDE SEQUENCE [LARGE SCALE GENOMIC DNA]</scope>
    <source>
        <strain evidence="2 3">DSM 43851</strain>
    </source>
</reference>
<accession>A0A7W9KRF3</accession>
<sequence>MGFLDMLIDAARQVPSTADVLRAVHLLARRIGSAELEAWADRELSGYPDDGHVPSYRGPFHSEAHVRYRRVVGGIAPGLAPLPPTAFAEELRESKLMRVYEVSVVDPVDDLDDLVRVGAPLVRPWGGVQIDLINRLIDIGGLAVEPGHTIAAAETRLAGDRVAKVVDSVRSRVLGLALGLERVAPDAGDEDGPSTVTPAMHEVIAKTLV</sequence>
<keyword evidence="3" id="KW-1185">Reference proteome</keyword>
<dbReference type="AlphaFoldDB" id="A0A7W9KRF3"/>
<dbReference type="Pfam" id="PF18864">
    <property type="entry name" value="AbiTii"/>
    <property type="match status" value="1"/>
</dbReference>
<organism evidence="2 3">
    <name type="scientific">Kutzneria kofuensis</name>
    <dbReference type="NCBI Taxonomy" id="103725"/>
    <lineage>
        <taxon>Bacteria</taxon>
        <taxon>Bacillati</taxon>
        <taxon>Actinomycetota</taxon>
        <taxon>Actinomycetes</taxon>
        <taxon>Pseudonocardiales</taxon>
        <taxon>Pseudonocardiaceae</taxon>
        <taxon>Kutzneria</taxon>
    </lineage>
</organism>
<dbReference type="Proteomes" id="UP000585638">
    <property type="component" value="Unassembled WGS sequence"/>
</dbReference>
<feature type="domain" description="AbiTii" evidence="1">
    <location>
        <begin position="15"/>
        <end position="196"/>
    </location>
</feature>
<proteinExistence type="predicted"/>
<evidence type="ECO:0000313" key="2">
    <source>
        <dbReference type="EMBL" id="MBB5897063.1"/>
    </source>
</evidence>
<protein>
    <recommendedName>
        <fullName evidence="1">AbiTii domain-containing protein</fullName>
    </recommendedName>
</protein>
<evidence type="ECO:0000259" key="1">
    <source>
        <dbReference type="Pfam" id="PF18864"/>
    </source>
</evidence>
<name>A0A7W9KRF3_9PSEU</name>
<gene>
    <name evidence="2" type="ORF">BJ998_008322</name>
</gene>
<dbReference type="RefSeq" id="WP_184869531.1">
    <property type="nucleotide sequence ID" value="NZ_BAAAWY010000011.1"/>
</dbReference>
<comment type="caution">
    <text evidence="2">The sequence shown here is derived from an EMBL/GenBank/DDBJ whole genome shotgun (WGS) entry which is preliminary data.</text>
</comment>
<dbReference type="EMBL" id="JACHIR010000002">
    <property type="protein sequence ID" value="MBB5897063.1"/>
    <property type="molecule type" value="Genomic_DNA"/>
</dbReference>
<evidence type="ECO:0000313" key="3">
    <source>
        <dbReference type="Proteomes" id="UP000585638"/>
    </source>
</evidence>